<name>A0A371HXA6_MUCPR</name>
<feature type="chain" id="PRO_5016945239" evidence="1">
    <location>
        <begin position="23"/>
        <end position="101"/>
    </location>
</feature>
<dbReference type="EMBL" id="QJKJ01001472">
    <property type="protein sequence ID" value="RDY07419.1"/>
    <property type="molecule type" value="Genomic_DNA"/>
</dbReference>
<proteinExistence type="predicted"/>
<feature type="non-terminal residue" evidence="2">
    <location>
        <position position="1"/>
    </location>
</feature>
<dbReference type="Proteomes" id="UP000257109">
    <property type="component" value="Unassembled WGS sequence"/>
</dbReference>
<evidence type="ECO:0000256" key="1">
    <source>
        <dbReference type="SAM" id="SignalP"/>
    </source>
</evidence>
<organism evidence="2 3">
    <name type="scientific">Mucuna pruriens</name>
    <name type="common">Velvet bean</name>
    <name type="synonym">Dolichos pruriens</name>
    <dbReference type="NCBI Taxonomy" id="157652"/>
    <lineage>
        <taxon>Eukaryota</taxon>
        <taxon>Viridiplantae</taxon>
        <taxon>Streptophyta</taxon>
        <taxon>Embryophyta</taxon>
        <taxon>Tracheophyta</taxon>
        <taxon>Spermatophyta</taxon>
        <taxon>Magnoliopsida</taxon>
        <taxon>eudicotyledons</taxon>
        <taxon>Gunneridae</taxon>
        <taxon>Pentapetalae</taxon>
        <taxon>rosids</taxon>
        <taxon>fabids</taxon>
        <taxon>Fabales</taxon>
        <taxon>Fabaceae</taxon>
        <taxon>Papilionoideae</taxon>
        <taxon>50 kb inversion clade</taxon>
        <taxon>NPAAA clade</taxon>
        <taxon>indigoferoid/millettioid clade</taxon>
        <taxon>Phaseoleae</taxon>
        <taxon>Mucuna</taxon>
    </lineage>
</organism>
<accession>A0A371HXA6</accession>
<comment type="caution">
    <text evidence="2">The sequence shown here is derived from an EMBL/GenBank/DDBJ whole genome shotgun (WGS) entry which is preliminary data.</text>
</comment>
<keyword evidence="1" id="KW-0732">Signal</keyword>
<keyword evidence="3" id="KW-1185">Reference proteome</keyword>
<evidence type="ECO:0000313" key="3">
    <source>
        <dbReference type="Proteomes" id="UP000257109"/>
    </source>
</evidence>
<dbReference type="AlphaFoldDB" id="A0A371HXA6"/>
<gene>
    <name evidence="2" type="ORF">CR513_08483</name>
</gene>
<protein>
    <submittedName>
        <fullName evidence="2">Uncharacterized protein</fullName>
    </submittedName>
</protein>
<evidence type="ECO:0000313" key="2">
    <source>
        <dbReference type="EMBL" id="RDY07419.1"/>
    </source>
</evidence>
<sequence>MGALFGCLLLVFFLQWSKKVCPWEVAPTLLTDSSVVFITIEKEDLEEWEYEFVRELQRLSTLSYVDLIKMGYTSLELKALKKKGASISSAPALASIPTMSA</sequence>
<reference evidence="2" key="1">
    <citation type="submission" date="2018-05" db="EMBL/GenBank/DDBJ databases">
        <title>Draft genome of Mucuna pruriens seed.</title>
        <authorList>
            <person name="Nnadi N.E."/>
            <person name="Vos R."/>
            <person name="Hasami M.H."/>
            <person name="Devisetty U.K."/>
            <person name="Aguiy J.C."/>
        </authorList>
    </citation>
    <scope>NUCLEOTIDE SEQUENCE [LARGE SCALE GENOMIC DNA]</scope>
    <source>
        <strain evidence="2">JCA_2017</strain>
    </source>
</reference>
<feature type="signal peptide" evidence="1">
    <location>
        <begin position="1"/>
        <end position="22"/>
    </location>
</feature>